<dbReference type="Pfam" id="PF05705">
    <property type="entry name" value="DUF829"/>
    <property type="match status" value="1"/>
</dbReference>
<dbReference type="PANTHER" id="PTHR12265">
    <property type="entry name" value="TRANSMEMBRANE PROTEIN 53"/>
    <property type="match status" value="1"/>
</dbReference>
<gene>
    <name evidence="7" type="ORF">K432DRAFT_365083</name>
</gene>
<organism evidence="7 8">
    <name type="scientific">Lepidopterella palustris CBS 459.81</name>
    <dbReference type="NCBI Taxonomy" id="1314670"/>
    <lineage>
        <taxon>Eukaryota</taxon>
        <taxon>Fungi</taxon>
        <taxon>Dikarya</taxon>
        <taxon>Ascomycota</taxon>
        <taxon>Pezizomycotina</taxon>
        <taxon>Dothideomycetes</taxon>
        <taxon>Pleosporomycetidae</taxon>
        <taxon>Mytilinidiales</taxon>
        <taxon>Argynnaceae</taxon>
        <taxon>Lepidopterella</taxon>
    </lineage>
</organism>
<evidence type="ECO:0000256" key="5">
    <source>
        <dbReference type="ARBA" id="ARBA00023242"/>
    </source>
</evidence>
<dbReference type="Proteomes" id="UP000250266">
    <property type="component" value="Unassembled WGS sequence"/>
</dbReference>
<dbReference type="PANTHER" id="PTHR12265:SF30">
    <property type="entry name" value="TRANSMEMBRANE PROTEIN 53"/>
    <property type="match status" value="1"/>
</dbReference>
<evidence type="ECO:0000256" key="3">
    <source>
        <dbReference type="ARBA" id="ARBA00022989"/>
    </source>
</evidence>
<evidence type="ECO:0000313" key="8">
    <source>
        <dbReference type="Proteomes" id="UP000250266"/>
    </source>
</evidence>
<keyword evidence="3" id="KW-1133">Transmembrane helix</keyword>
<comment type="subcellular location">
    <subcellularLocation>
        <location evidence="6">Endomembrane system</location>
        <topology evidence="6">Single-pass membrane protein</topology>
    </subcellularLocation>
    <subcellularLocation>
        <location evidence="1">Nucleus membrane</location>
    </subcellularLocation>
</comment>
<name>A0A8E2J8J5_9PEZI</name>
<protein>
    <recommendedName>
        <fullName evidence="9">Indole-diterpene biosynthesis protein PaxU</fullName>
    </recommendedName>
</protein>
<dbReference type="AlphaFoldDB" id="A0A8E2J8J5"/>
<evidence type="ECO:0000313" key="7">
    <source>
        <dbReference type="EMBL" id="OCK73280.1"/>
    </source>
</evidence>
<keyword evidence="4" id="KW-0472">Membrane</keyword>
<evidence type="ECO:0000256" key="1">
    <source>
        <dbReference type="ARBA" id="ARBA00004126"/>
    </source>
</evidence>
<keyword evidence="8" id="KW-1185">Reference proteome</keyword>
<evidence type="ECO:0000256" key="6">
    <source>
        <dbReference type="ARBA" id="ARBA00037847"/>
    </source>
</evidence>
<keyword evidence="5" id="KW-0539">Nucleus</keyword>
<evidence type="ECO:0000256" key="2">
    <source>
        <dbReference type="ARBA" id="ARBA00022692"/>
    </source>
</evidence>
<keyword evidence="2" id="KW-0812">Transmembrane</keyword>
<proteinExistence type="predicted"/>
<dbReference type="EMBL" id="KV745849">
    <property type="protein sequence ID" value="OCK73280.1"/>
    <property type="molecule type" value="Genomic_DNA"/>
</dbReference>
<evidence type="ECO:0008006" key="9">
    <source>
        <dbReference type="Google" id="ProtNLM"/>
    </source>
</evidence>
<dbReference type="OrthoDB" id="77878at2759"/>
<evidence type="ECO:0000256" key="4">
    <source>
        <dbReference type="ARBA" id="ARBA00023136"/>
    </source>
</evidence>
<dbReference type="GO" id="GO:0031965">
    <property type="term" value="C:nuclear membrane"/>
    <property type="evidence" value="ECO:0007669"/>
    <property type="project" value="UniProtKB-SubCell"/>
</dbReference>
<dbReference type="InterPro" id="IPR008547">
    <property type="entry name" value="DUF829_TMEM53"/>
</dbReference>
<reference evidence="7 8" key="1">
    <citation type="journal article" date="2016" name="Nat. Commun.">
        <title>Ectomycorrhizal ecology is imprinted in the genome of the dominant symbiotic fungus Cenococcum geophilum.</title>
        <authorList>
            <consortium name="DOE Joint Genome Institute"/>
            <person name="Peter M."/>
            <person name="Kohler A."/>
            <person name="Ohm R.A."/>
            <person name="Kuo A."/>
            <person name="Krutzmann J."/>
            <person name="Morin E."/>
            <person name="Arend M."/>
            <person name="Barry K.W."/>
            <person name="Binder M."/>
            <person name="Choi C."/>
            <person name="Clum A."/>
            <person name="Copeland A."/>
            <person name="Grisel N."/>
            <person name="Haridas S."/>
            <person name="Kipfer T."/>
            <person name="LaButti K."/>
            <person name="Lindquist E."/>
            <person name="Lipzen A."/>
            <person name="Maire R."/>
            <person name="Meier B."/>
            <person name="Mihaltcheva S."/>
            <person name="Molinier V."/>
            <person name="Murat C."/>
            <person name="Poggeler S."/>
            <person name="Quandt C.A."/>
            <person name="Sperisen C."/>
            <person name="Tritt A."/>
            <person name="Tisserant E."/>
            <person name="Crous P.W."/>
            <person name="Henrissat B."/>
            <person name="Nehls U."/>
            <person name="Egli S."/>
            <person name="Spatafora J.W."/>
            <person name="Grigoriev I.V."/>
            <person name="Martin F.M."/>
        </authorList>
    </citation>
    <scope>NUCLEOTIDE SEQUENCE [LARGE SCALE GENOMIC DNA]</scope>
    <source>
        <strain evidence="7 8">CBS 459.81</strain>
    </source>
</reference>
<accession>A0A8E2J8J5</accession>
<sequence>MAATDTETAPTSLKQFTHLSSTTSLFQPESFHPKAPTILVATWMNAADRNILFYIQKYNTLFPTARILFLRGIVSNMVYRSETSQKHDLQPIIHVLLAEPQSPVFAHLFSNSGAQQIGLLLRTYKEATGGQILPLRGMIFDSTPAMGTFQRAFDGIAYQIPTTYWWVRVPGLALLYVLVTAHWAFEKVTGRLNVVSQANSDLLDEGLIAKEVSRWYLYSNEDLLVRGDDVEWHAEMAERKGWRVEKEVFEGSGHCRHGKGEGEDRYWNVVETMMNEGRRDSKL</sequence>